<keyword evidence="2" id="KW-0813">Transport</keyword>
<feature type="transmembrane region" description="Helical" evidence="7">
    <location>
        <begin position="129"/>
        <end position="148"/>
    </location>
</feature>
<organism evidence="8 9">
    <name type="scientific">Sphagnurus paluster</name>
    <dbReference type="NCBI Taxonomy" id="117069"/>
    <lineage>
        <taxon>Eukaryota</taxon>
        <taxon>Fungi</taxon>
        <taxon>Dikarya</taxon>
        <taxon>Basidiomycota</taxon>
        <taxon>Agaricomycotina</taxon>
        <taxon>Agaricomycetes</taxon>
        <taxon>Agaricomycetidae</taxon>
        <taxon>Agaricales</taxon>
        <taxon>Tricholomatineae</taxon>
        <taxon>Lyophyllaceae</taxon>
        <taxon>Sphagnurus</taxon>
    </lineage>
</organism>
<name>A0A9P7GWZ9_9AGAR</name>
<dbReference type="PANTHER" id="PTHR23506">
    <property type="entry name" value="GH10249P"/>
    <property type="match status" value="1"/>
</dbReference>
<evidence type="ECO:0000313" key="8">
    <source>
        <dbReference type="EMBL" id="KAG5654562.1"/>
    </source>
</evidence>
<comment type="caution">
    <text evidence="8">The sequence shown here is derived from an EMBL/GenBank/DDBJ whole genome shotgun (WGS) entry which is preliminary data.</text>
</comment>
<evidence type="ECO:0000256" key="4">
    <source>
        <dbReference type="ARBA" id="ARBA00022989"/>
    </source>
</evidence>
<evidence type="ECO:0000256" key="3">
    <source>
        <dbReference type="ARBA" id="ARBA00022692"/>
    </source>
</evidence>
<keyword evidence="5 7" id="KW-0472">Membrane</keyword>
<dbReference type="GO" id="GO:0022857">
    <property type="term" value="F:transmembrane transporter activity"/>
    <property type="evidence" value="ECO:0007669"/>
    <property type="project" value="InterPro"/>
</dbReference>
<dbReference type="EMBL" id="JABCKI010000005">
    <property type="protein sequence ID" value="KAG5654562.1"/>
    <property type="molecule type" value="Genomic_DNA"/>
</dbReference>
<evidence type="ECO:0000313" key="9">
    <source>
        <dbReference type="Proteomes" id="UP000717328"/>
    </source>
</evidence>
<gene>
    <name evidence="8" type="ORF">H0H81_000087</name>
</gene>
<dbReference type="InterPro" id="IPR036259">
    <property type="entry name" value="MFS_trans_sf"/>
</dbReference>
<sequence>MGGSSHYTYRCVFRKLQYATDAPHNRPRDTLGLPDHAHGGTKLPSHVCCESLAGGRLFHGLGCWFSIAVCTATSVIFTFADPYVLSSCDATPETLVGRQLGIALGGLSAGALIGPPVGGALYSRFGFRGPFIFGMAATVIDLIARLLIIERQDARKWGIDPKRIESSGANEKNNQSAEGTLEPLTVPDASTGLGPQGSREPSHSGSATVAEMSTEEFKSKPLSLPVVILRLSKSSRASAAFLIAFVYG</sequence>
<keyword evidence="4 7" id="KW-1133">Transmembrane helix</keyword>
<dbReference type="SUPFAM" id="SSF103473">
    <property type="entry name" value="MFS general substrate transporter"/>
    <property type="match status" value="1"/>
</dbReference>
<keyword evidence="9" id="KW-1185">Reference proteome</keyword>
<accession>A0A9P7GWZ9</accession>
<protein>
    <submittedName>
        <fullName evidence="8">Uncharacterized protein</fullName>
    </submittedName>
</protein>
<evidence type="ECO:0000256" key="6">
    <source>
        <dbReference type="SAM" id="MobiDB-lite"/>
    </source>
</evidence>
<evidence type="ECO:0000256" key="1">
    <source>
        <dbReference type="ARBA" id="ARBA00004141"/>
    </source>
</evidence>
<dbReference type="Pfam" id="PF07690">
    <property type="entry name" value="MFS_1"/>
    <property type="match status" value="1"/>
</dbReference>
<evidence type="ECO:0000256" key="2">
    <source>
        <dbReference type="ARBA" id="ARBA00022448"/>
    </source>
</evidence>
<reference evidence="8" key="2">
    <citation type="submission" date="2021-10" db="EMBL/GenBank/DDBJ databases">
        <title>Phylogenomics reveals ancestral predisposition of the termite-cultivated fungus Termitomyces towards a domesticated lifestyle.</title>
        <authorList>
            <person name="Auxier B."/>
            <person name="Grum-Grzhimaylo A."/>
            <person name="Cardenas M.E."/>
            <person name="Lodge J.D."/>
            <person name="Laessoe T."/>
            <person name="Pedersen O."/>
            <person name="Smith M.E."/>
            <person name="Kuyper T.W."/>
            <person name="Franco-Molano E.A."/>
            <person name="Baroni T.J."/>
            <person name="Aanen D.K."/>
        </authorList>
    </citation>
    <scope>NUCLEOTIDE SEQUENCE</scope>
    <source>
        <strain evidence="8">D49</strain>
    </source>
</reference>
<dbReference type="InterPro" id="IPR050930">
    <property type="entry name" value="MFS_Vesicular_Transporter"/>
</dbReference>
<evidence type="ECO:0000256" key="5">
    <source>
        <dbReference type="ARBA" id="ARBA00023136"/>
    </source>
</evidence>
<evidence type="ECO:0000256" key="7">
    <source>
        <dbReference type="SAM" id="Phobius"/>
    </source>
</evidence>
<feature type="region of interest" description="Disordered" evidence="6">
    <location>
        <begin position="164"/>
        <end position="212"/>
    </location>
</feature>
<feature type="transmembrane region" description="Helical" evidence="7">
    <location>
        <begin position="61"/>
        <end position="80"/>
    </location>
</feature>
<dbReference type="InterPro" id="IPR011701">
    <property type="entry name" value="MFS"/>
</dbReference>
<dbReference type="GO" id="GO:0016020">
    <property type="term" value="C:membrane"/>
    <property type="evidence" value="ECO:0007669"/>
    <property type="project" value="UniProtKB-SubCell"/>
</dbReference>
<dbReference type="Proteomes" id="UP000717328">
    <property type="component" value="Unassembled WGS sequence"/>
</dbReference>
<dbReference type="AlphaFoldDB" id="A0A9P7GWZ9"/>
<feature type="transmembrane region" description="Helical" evidence="7">
    <location>
        <begin position="100"/>
        <end position="122"/>
    </location>
</feature>
<proteinExistence type="predicted"/>
<keyword evidence="3 7" id="KW-0812">Transmembrane</keyword>
<comment type="subcellular location">
    <subcellularLocation>
        <location evidence="1">Membrane</location>
        <topology evidence="1">Multi-pass membrane protein</topology>
    </subcellularLocation>
</comment>
<reference evidence="8" key="1">
    <citation type="submission" date="2021-02" db="EMBL/GenBank/DDBJ databases">
        <authorList>
            <person name="Nieuwenhuis M."/>
            <person name="Van De Peppel L.J.J."/>
        </authorList>
    </citation>
    <scope>NUCLEOTIDE SEQUENCE</scope>
    <source>
        <strain evidence="8">D49</strain>
    </source>
</reference>
<dbReference type="Gene3D" id="1.20.1250.20">
    <property type="entry name" value="MFS general substrate transporter like domains"/>
    <property type="match status" value="1"/>
</dbReference>
<dbReference type="PANTHER" id="PTHR23506:SF23">
    <property type="entry name" value="GH10249P"/>
    <property type="match status" value="1"/>
</dbReference>
<feature type="compositionally biased region" description="Polar residues" evidence="6">
    <location>
        <begin position="167"/>
        <end position="178"/>
    </location>
</feature>
<dbReference type="OrthoDB" id="440553at2759"/>